<dbReference type="HOGENOM" id="CLU_310069_0_0_1"/>
<dbReference type="AlphaFoldDB" id="E3NVG9"/>
<name>E3NVG9_CAERE</name>
<organism evidence="3">
    <name type="scientific">Caenorhabditis remanei</name>
    <name type="common">Caenorhabditis vulgaris</name>
    <dbReference type="NCBI Taxonomy" id="31234"/>
    <lineage>
        <taxon>Eukaryota</taxon>
        <taxon>Metazoa</taxon>
        <taxon>Ecdysozoa</taxon>
        <taxon>Nematoda</taxon>
        <taxon>Chromadorea</taxon>
        <taxon>Rhabditida</taxon>
        <taxon>Rhabditina</taxon>
        <taxon>Rhabditomorpha</taxon>
        <taxon>Rhabditoidea</taxon>
        <taxon>Rhabditidae</taxon>
        <taxon>Peloderinae</taxon>
        <taxon>Caenorhabditis</taxon>
    </lineage>
</organism>
<feature type="compositionally biased region" description="Basic residues" evidence="1">
    <location>
        <begin position="320"/>
        <end position="332"/>
    </location>
</feature>
<evidence type="ECO:0000313" key="3">
    <source>
        <dbReference type="Proteomes" id="UP000008281"/>
    </source>
</evidence>
<evidence type="ECO:0000313" key="2">
    <source>
        <dbReference type="EMBL" id="EFO98339.1"/>
    </source>
</evidence>
<feature type="region of interest" description="Disordered" evidence="1">
    <location>
        <begin position="299"/>
        <end position="335"/>
    </location>
</feature>
<feature type="region of interest" description="Disordered" evidence="1">
    <location>
        <begin position="1"/>
        <end position="86"/>
    </location>
</feature>
<feature type="region of interest" description="Disordered" evidence="1">
    <location>
        <begin position="411"/>
        <end position="430"/>
    </location>
</feature>
<evidence type="ECO:0000256" key="1">
    <source>
        <dbReference type="SAM" id="MobiDB-lite"/>
    </source>
</evidence>
<dbReference type="InParanoid" id="E3NVG9"/>
<accession>E3NVG9</accession>
<feature type="compositionally biased region" description="Basic residues" evidence="1">
    <location>
        <begin position="222"/>
        <end position="232"/>
    </location>
</feature>
<feature type="compositionally biased region" description="Basic and acidic residues" evidence="1">
    <location>
        <begin position="460"/>
        <end position="476"/>
    </location>
</feature>
<feature type="compositionally biased region" description="Basic and acidic residues" evidence="1">
    <location>
        <begin position="69"/>
        <end position="85"/>
    </location>
</feature>
<dbReference type="EMBL" id="DS270969">
    <property type="protein sequence ID" value="EFO98339.1"/>
    <property type="molecule type" value="Genomic_DNA"/>
</dbReference>
<gene>
    <name evidence="2" type="ORF">CRE_24365</name>
</gene>
<feature type="compositionally biased region" description="Gly residues" evidence="1">
    <location>
        <begin position="520"/>
        <end position="531"/>
    </location>
</feature>
<feature type="compositionally biased region" description="Basic and acidic residues" evidence="1">
    <location>
        <begin position="17"/>
        <end position="28"/>
    </location>
</feature>
<feature type="region of interest" description="Disordered" evidence="1">
    <location>
        <begin position="166"/>
        <end position="242"/>
    </location>
</feature>
<protein>
    <submittedName>
        <fullName evidence="2">Uncharacterized protein</fullName>
    </submittedName>
</protein>
<proteinExistence type="predicted"/>
<feature type="region of interest" description="Disordered" evidence="1">
    <location>
        <begin position="654"/>
        <end position="673"/>
    </location>
</feature>
<dbReference type="Proteomes" id="UP000008281">
    <property type="component" value="Unassembled WGS sequence"/>
</dbReference>
<sequence length="950" mass="100725">MSASREIPQARVPLGSVEHDHPIPRETRGLGARPRVRQQRRDGEQQARARILQLPGEILGRRQRRHGRDHGSRPQDPVERSDERRHVRCVQRHHVSHPDAAGGEAARDRQDLAAQLGVARLGAARPVDQGHPPELRLGQSAEHGLGDGNIRDLDLPIGTAERHVVSFDSSRSSSAMRPPRATVPIRFRGPAPTAMAPVGGSLELSPIEPSAEEPQPSQPPSRQRHRRPHREGRGRSGACPGAVARLRRHRLVDRGLHGHAVLEFLRLRDVARFDRAVALRSARRRGSRCDALPHVRRARVARRSVPRPHPAAPGAAGRSARARHPRSARHRAAARDGARALARARGLLLRQRAQHQPHPHGAARRQSRGLVGALGHGAVGRLSAGRARSDPVRARPRAHRRLAAAARHQAARLGHRDHGRHRGARHPAPSSIEREPAALFGADLARSLLAGAVRPATAQDQEHRARTEQDRGRDPEQGEVLAAGHGQGSAGLARCSARGLGRGRSTSSGGRSGVRAVGAGSTGIGGAGRPGVGAAVRTSTGSGPGARVPVRTGVRTFARTRGPIRTSTSTGTSTGPGTCVRTRISARHRDRQFGDGLTVTQRHDGVGAGRSVRGHGHPLRERAVLVGGRRADGHRRGVQLERELLVGCEARSGDPDAAAGLHRDRRSRVAPGHRQLRHGRLLGLGRQRDVDVLRLPGGPAGPEVVGGDAQAILVESDAQADRIGAADRGLVPIAARAVLGRHGRRVDDRRAGGGARIEALLDRPVVELGRPVGVRGEHGHVRVLREQRLDALGVGAVIALVELGVGARDGVVEHVVRHEQHRLALRFPVGEALAQPGELLIGEVDERPSAPVVHVALAAEPQQRQLSVDELLAPEAALAADLAHARLVEEPLHVGGNAVGSVVLVVADGGDAGGVVLPTAGVEGGEVVVVLRRGAVARQVAVGDDGVGPG</sequence>
<feature type="non-terminal residue" evidence="2">
    <location>
        <position position="950"/>
    </location>
</feature>
<reference evidence="2" key="1">
    <citation type="submission" date="2007-07" db="EMBL/GenBank/DDBJ databases">
        <title>PCAP assembly of the Caenorhabditis remanei genome.</title>
        <authorList>
            <consortium name="The Caenorhabditis remanei Sequencing Consortium"/>
            <person name="Wilson R.K."/>
        </authorList>
    </citation>
    <scope>NUCLEOTIDE SEQUENCE [LARGE SCALE GENOMIC DNA]</scope>
    <source>
        <strain evidence="2">PB4641</strain>
    </source>
</reference>
<keyword evidence="3" id="KW-1185">Reference proteome</keyword>
<feature type="region of interest" description="Disordered" evidence="1">
    <location>
        <begin position="453"/>
        <end position="532"/>
    </location>
</feature>
<feature type="compositionally biased region" description="Basic residues" evidence="1">
    <location>
        <begin position="411"/>
        <end position="425"/>
    </location>
</feature>
<feature type="compositionally biased region" description="Low complexity" evidence="1">
    <location>
        <begin position="496"/>
        <end position="519"/>
    </location>
</feature>